<evidence type="ECO:0000313" key="3">
    <source>
        <dbReference type="Proteomes" id="UP000278673"/>
    </source>
</evidence>
<feature type="chain" id="PRO_5017986138" description="Enoyl reductase" evidence="1">
    <location>
        <begin position="26"/>
        <end position="342"/>
    </location>
</feature>
<evidence type="ECO:0008006" key="4">
    <source>
        <dbReference type="Google" id="ProtNLM"/>
    </source>
</evidence>
<gene>
    <name evidence="2" type="ORF">EBN88_22655</name>
</gene>
<keyword evidence="3" id="KW-1185">Reference proteome</keyword>
<reference evidence="2 3" key="1">
    <citation type="submission" date="2018-10" db="EMBL/GenBank/DDBJ databases">
        <title>Isolation, diversity and antifungal activity of actinobacteria from wheat.</title>
        <authorList>
            <person name="Han C."/>
        </authorList>
    </citation>
    <scope>NUCLEOTIDE SEQUENCE [LARGE SCALE GENOMIC DNA]</scope>
    <source>
        <strain evidence="2 3">NEAU-YY642</strain>
    </source>
</reference>
<accession>A0A3M2LFZ9</accession>
<proteinExistence type="predicted"/>
<sequence>MRLRRALVVSSGALALLVVSGTANADEPVGDTTGEQRGPEIGAGASAEVVVFDEGANGDGGPLTTTSRNWTPPPCWYAPTWSPEQLRDLAERAWDPTGQTGHAAAALSWLWNHYDSGEPYTDFNAEEAGNGMWWGPVENPSEPDLLERTSCSEIPFWVENGVVPDVENALSPQVLAELAYERIRVPDTEVTFSPAALDGQVVNLPTWVWAESGDYDPVAVTATLESWDIWATTTARPTALTIEPGTPDAETHPASGSCPINEDGSIGTPYPAGDGAGEDAIPPCGLTYLRATHDAASYPLTASITWSIAWEGSDGTGGTLPDATFATTHEVQVNEIQSIVRP</sequence>
<dbReference type="AlphaFoldDB" id="A0A3M2LFZ9"/>
<comment type="caution">
    <text evidence="2">The sequence shown here is derived from an EMBL/GenBank/DDBJ whole genome shotgun (WGS) entry which is preliminary data.</text>
</comment>
<dbReference type="EMBL" id="RFFJ01000159">
    <property type="protein sequence ID" value="RMI35996.1"/>
    <property type="molecule type" value="Genomic_DNA"/>
</dbReference>
<evidence type="ECO:0000313" key="2">
    <source>
        <dbReference type="EMBL" id="RMI35996.1"/>
    </source>
</evidence>
<organism evidence="2 3">
    <name type="scientific">Streptomyces triticirhizae</name>
    <dbReference type="NCBI Taxonomy" id="2483353"/>
    <lineage>
        <taxon>Bacteria</taxon>
        <taxon>Bacillati</taxon>
        <taxon>Actinomycetota</taxon>
        <taxon>Actinomycetes</taxon>
        <taxon>Kitasatosporales</taxon>
        <taxon>Streptomycetaceae</taxon>
        <taxon>Streptomyces</taxon>
    </lineage>
</organism>
<dbReference type="RefSeq" id="WP_122185759.1">
    <property type="nucleotide sequence ID" value="NZ_RFFJ01000159.1"/>
</dbReference>
<feature type="signal peptide" evidence="1">
    <location>
        <begin position="1"/>
        <end position="25"/>
    </location>
</feature>
<evidence type="ECO:0000256" key="1">
    <source>
        <dbReference type="SAM" id="SignalP"/>
    </source>
</evidence>
<name>A0A3M2LFZ9_9ACTN</name>
<protein>
    <recommendedName>
        <fullName evidence="4">Enoyl reductase</fullName>
    </recommendedName>
</protein>
<dbReference type="Proteomes" id="UP000278673">
    <property type="component" value="Unassembled WGS sequence"/>
</dbReference>
<keyword evidence="1" id="KW-0732">Signal</keyword>